<sequence>MDLAQMGNPLGSEFSLDW</sequence>
<accession>A0A0B0NXH9</accession>
<organism evidence="1 2">
    <name type="scientific">Gossypium arboreum</name>
    <name type="common">Tree cotton</name>
    <name type="synonym">Gossypium nanking</name>
    <dbReference type="NCBI Taxonomy" id="29729"/>
    <lineage>
        <taxon>Eukaryota</taxon>
        <taxon>Viridiplantae</taxon>
        <taxon>Streptophyta</taxon>
        <taxon>Embryophyta</taxon>
        <taxon>Tracheophyta</taxon>
        <taxon>Spermatophyta</taxon>
        <taxon>Magnoliopsida</taxon>
        <taxon>eudicotyledons</taxon>
        <taxon>Gunneridae</taxon>
        <taxon>Pentapetalae</taxon>
        <taxon>rosids</taxon>
        <taxon>malvids</taxon>
        <taxon>Malvales</taxon>
        <taxon>Malvaceae</taxon>
        <taxon>Malvoideae</taxon>
        <taxon>Gossypium</taxon>
    </lineage>
</organism>
<evidence type="ECO:0000313" key="2">
    <source>
        <dbReference type="Proteomes" id="UP000032142"/>
    </source>
</evidence>
<name>A0A0B0NXH9_GOSAR</name>
<keyword evidence="2" id="KW-1185">Reference proteome</keyword>
<dbReference type="AlphaFoldDB" id="A0A0B0NXH9"/>
<dbReference type="EMBL" id="KN412393">
    <property type="protein sequence ID" value="KHG19203.1"/>
    <property type="molecule type" value="Genomic_DNA"/>
</dbReference>
<gene>
    <name evidence="1" type="ORF">F383_25468</name>
</gene>
<reference evidence="2" key="1">
    <citation type="submission" date="2014-09" db="EMBL/GenBank/DDBJ databases">
        <authorList>
            <person name="Mudge J."/>
            <person name="Ramaraj T."/>
            <person name="Lindquist I.E."/>
            <person name="Bharti A.K."/>
            <person name="Sundararajan A."/>
            <person name="Cameron C.T."/>
            <person name="Woodward J.E."/>
            <person name="May G.D."/>
            <person name="Brubaker C."/>
            <person name="Broadhvest J."/>
            <person name="Wilkins T.A."/>
        </authorList>
    </citation>
    <scope>NUCLEOTIDE SEQUENCE</scope>
    <source>
        <strain evidence="2">cv. AKA8401</strain>
    </source>
</reference>
<dbReference type="Proteomes" id="UP000032142">
    <property type="component" value="Unassembled WGS sequence"/>
</dbReference>
<evidence type="ECO:0000313" key="1">
    <source>
        <dbReference type="EMBL" id="KHG19203.1"/>
    </source>
</evidence>
<protein>
    <submittedName>
        <fullName evidence="1">Uncharacterized protein</fullName>
    </submittedName>
</protein>
<proteinExistence type="predicted"/>